<accession>B1ZQA6</accession>
<feature type="transmembrane region" description="Helical" evidence="1">
    <location>
        <begin position="299"/>
        <end position="323"/>
    </location>
</feature>
<dbReference type="HOGENOM" id="CLU_523574_0_0_0"/>
<sequence>MRVAASRLIGSPFSLHLPRVASALTHPQLEYIRFRSLRGVPAATTLARSRSARRSGIIQCGERLIPMPAQLGRSIDDHKSSPSDGVRLAGIVTAVAWGFLACRSHTSHTALLAAMLAAVAIAWLALGWAWRRVTLRHSREILLFALLFRSAAFFALPVMEDDYHRFLWDGYRFAVTGDPYAKPPQAHFSDDTIPPKFRGVLDRINHPDVPTIYGPLLQWAFRLSHGIAPAQLWPWKLILLAAEATTIVVLWAGLGARGRLLLAWCPLAIFETGFNAHPDALAIMLLVLSWRWSRKSLSVAAGLAAGLAVATKVFALLIIPFVLWRLGRRAWAAALGTIVLLYAPFWLRGSAADLAGLRAMAGEWEFNSSLFAIAKAVLPLDMARALCGLAFGVVWLALLRRWATSSDRSRAMVRGLPPGEWIYGAFLLLSATANPWYFLWLWPFVAARPSSIGLAALAAVSLAYVTGLNLGDGSLGSFEHPAWLRPLEFGLIGCAACWDARKQKTRPGTLPDGSASRQAW</sequence>
<evidence type="ECO:0000313" key="2">
    <source>
        <dbReference type="EMBL" id="ACB73586.1"/>
    </source>
</evidence>
<dbReference type="KEGG" id="ote:Oter_0296"/>
<feature type="transmembrane region" description="Helical" evidence="1">
    <location>
        <begin position="421"/>
        <end position="440"/>
    </location>
</feature>
<feature type="transmembrane region" description="Helical" evidence="1">
    <location>
        <begin position="110"/>
        <end position="129"/>
    </location>
</feature>
<protein>
    <recommendedName>
        <fullName evidence="4">DUF2029 domain-containing protein</fullName>
    </recommendedName>
</protein>
<dbReference type="eggNOG" id="COG1216">
    <property type="taxonomic scope" value="Bacteria"/>
</dbReference>
<feature type="transmembrane region" description="Helical" evidence="1">
    <location>
        <begin position="330"/>
        <end position="347"/>
    </location>
</feature>
<dbReference type="Pfam" id="PF26314">
    <property type="entry name" value="MptA_B_family"/>
    <property type="match status" value="1"/>
</dbReference>
<keyword evidence="1" id="KW-1133">Transmembrane helix</keyword>
<dbReference type="Proteomes" id="UP000007013">
    <property type="component" value="Chromosome"/>
</dbReference>
<feature type="transmembrane region" description="Helical" evidence="1">
    <location>
        <begin position="382"/>
        <end position="400"/>
    </location>
</feature>
<keyword evidence="1" id="KW-0812">Transmembrane</keyword>
<keyword evidence="1" id="KW-0472">Membrane</keyword>
<dbReference type="AlphaFoldDB" id="B1ZQA6"/>
<proteinExistence type="predicted"/>
<gene>
    <name evidence="2" type="ordered locus">Oter_0296</name>
</gene>
<dbReference type="EMBL" id="CP001032">
    <property type="protein sequence ID" value="ACB73586.1"/>
    <property type="molecule type" value="Genomic_DNA"/>
</dbReference>
<feature type="transmembrane region" description="Helical" evidence="1">
    <location>
        <begin position="141"/>
        <end position="159"/>
    </location>
</feature>
<reference evidence="2 3" key="1">
    <citation type="journal article" date="2011" name="J. Bacteriol.">
        <title>Genome sequence of the verrucomicrobium Opitutus terrae PB90-1, an abundant inhabitant of rice paddy soil ecosystems.</title>
        <authorList>
            <person name="van Passel M.W."/>
            <person name="Kant R."/>
            <person name="Palva A."/>
            <person name="Copeland A."/>
            <person name="Lucas S."/>
            <person name="Lapidus A."/>
            <person name="Glavina del Rio T."/>
            <person name="Pitluck S."/>
            <person name="Goltsman E."/>
            <person name="Clum A."/>
            <person name="Sun H."/>
            <person name="Schmutz J."/>
            <person name="Larimer F.W."/>
            <person name="Land M.L."/>
            <person name="Hauser L."/>
            <person name="Kyrpides N."/>
            <person name="Mikhailova N."/>
            <person name="Richardson P.P."/>
            <person name="Janssen P.H."/>
            <person name="de Vos W.M."/>
            <person name="Smidt H."/>
        </authorList>
    </citation>
    <scope>NUCLEOTIDE SEQUENCE [LARGE SCALE GENOMIC DNA]</scope>
    <source>
        <strain evidence="3">DSM 11246 / JCM 15787 / PB90-1</strain>
    </source>
</reference>
<dbReference type="STRING" id="452637.Oter_0296"/>
<evidence type="ECO:0000256" key="1">
    <source>
        <dbReference type="SAM" id="Phobius"/>
    </source>
</evidence>
<feature type="transmembrane region" description="Helical" evidence="1">
    <location>
        <begin position="452"/>
        <end position="471"/>
    </location>
</feature>
<keyword evidence="3" id="KW-1185">Reference proteome</keyword>
<feature type="transmembrane region" description="Helical" evidence="1">
    <location>
        <begin position="261"/>
        <end position="287"/>
    </location>
</feature>
<name>B1ZQA6_OPITP</name>
<evidence type="ECO:0000313" key="3">
    <source>
        <dbReference type="Proteomes" id="UP000007013"/>
    </source>
</evidence>
<evidence type="ECO:0008006" key="4">
    <source>
        <dbReference type="Google" id="ProtNLM"/>
    </source>
</evidence>
<organism evidence="2 3">
    <name type="scientific">Opitutus terrae (strain DSM 11246 / JCM 15787 / PB90-1)</name>
    <dbReference type="NCBI Taxonomy" id="452637"/>
    <lineage>
        <taxon>Bacteria</taxon>
        <taxon>Pseudomonadati</taxon>
        <taxon>Verrucomicrobiota</taxon>
        <taxon>Opitutia</taxon>
        <taxon>Opitutales</taxon>
        <taxon>Opitutaceae</taxon>
        <taxon>Opitutus</taxon>
    </lineage>
</organism>
<feature type="transmembrane region" description="Helical" evidence="1">
    <location>
        <begin position="233"/>
        <end position="254"/>
    </location>
</feature>